<evidence type="ECO:0000259" key="6">
    <source>
        <dbReference type="Pfam" id="PF02826"/>
    </source>
</evidence>
<feature type="domain" description="D-isomer specific 2-hydroxyacid dehydrogenase NAD-binding" evidence="6">
    <location>
        <begin position="108"/>
        <end position="280"/>
    </location>
</feature>
<dbReference type="GO" id="GO:0008465">
    <property type="term" value="F:hydroxypyruvate reductase (NADH) activity"/>
    <property type="evidence" value="ECO:0007669"/>
    <property type="project" value="UniProtKB-EC"/>
</dbReference>
<evidence type="ECO:0000256" key="1">
    <source>
        <dbReference type="ARBA" id="ARBA00005854"/>
    </source>
</evidence>
<dbReference type="InterPro" id="IPR006139">
    <property type="entry name" value="D-isomer_2_OHA_DH_cat_dom"/>
</dbReference>
<dbReference type="InterPro" id="IPR043322">
    <property type="entry name" value="CtBP"/>
</dbReference>
<proteinExistence type="inferred from homology"/>
<evidence type="ECO:0000313" key="8">
    <source>
        <dbReference type="Proteomes" id="UP000315440"/>
    </source>
</evidence>
<dbReference type="InterPro" id="IPR006140">
    <property type="entry name" value="D-isomer_DH_NAD-bd"/>
</dbReference>
<dbReference type="Gene3D" id="3.40.50.720">
    <property type="entry name" value="NAD(P)-binding Rossmann-like Domain"/>
    <property type="match status" value="2"/>
</dbReference>
<gene>
    <name evidence="7" type="primary">hprA_1</name>
    <name evidence="7" type="ORF">Mal64_12170</name>
</gene>
<dbReference type="PANTHER" id="PTHR43761">
    <property type="entry name" value="D-ISOMER SPECIFIC 2-HYDROXYACID DEHYDROGENASE FAMILY PROTEIN (AFU_ORTHOLOGUE AFUA_1G13630)"/>
    <property type="match status" value="1"/>
</dbReference>
<dbReference type="RefSeq" id="WP_146398041.1">
    <property type="nucleotide sequence ID" value="NZ_SJPQ01000001.1"/>
</dbReference>
<keyword evidence="8" id="KW-1185">Reference proteome</keyword>
<evidence type="ECO:0000256" key="2">
    <source>
        <dbReference type="ARBA" id="ARBA00023002"/>
    </source>
</evidence>
<keyword evidence="3" id="KW-0520">NAD</keyword>
<feature type="domain" description="D-isomer specific 2-hydroxyacid dehydrogenase catalytic" evidence="5">
    <location>
        <begin position="17"/>
        <end position="312"/>
    </location>
</feature>
<evidence type="ECO:0000313" key="7">
    <source>
        <dbReference type="EMBL" id="TWT90820.1"/>
    </source>
</evidence>
<accession>A0A5C5ZUA7</accession>
<dbReference type="EC" id="1.1.1.29" evidence="7"/>
<evidence type="ECO:0000256" key="3">
    <source>
        <dbReference type="ARBA" id="ARBA00023027"/>
    </source>
</evidence>
<dbReference type="GO" id="GO:0051287">
    <property type="term" value="F:NAD binding"/>
    <property type="evidence" value="ECO:0007669"/>
    <property type="project" value="InterPro"/>
</dbReference>
<dbReference type="Pfam" id="PF00389">
    <property type="entry name" value="2-Hacid_dh"/>
    <property type="match status" value="1"/>
</dbReference>
<dbReference type="EMBL" id="SJPQ01000001">
    <property type="protein sequence ID" value="TWT90820.1"/>
    <property type="molecule type" value="Genomic_DNA"/>
</dbReference>
<evidence type="ECO:0000259" key="5">
    <source>
        <dbReference type="Pfam" id="PF00389"/>
    </source>
</evidence>
<dbReference type="AlphaFoldDB" id="A0A5C5ZUA7"/>
<dbReference type="Pfam" id="PF02826">
    <property type="entry name" value="2-Hacid_dh_C"/>
    <property type="match status" value="1"/>
</dbReference>
<name>A0A5C5ZUA7_9BACT</name>
<dbReference type="GO" id="GO:0003714">
    <property type="term" value="F:transcription corepressor activity"/>
    <property type="evidence" value="ECO:0007669"/>
    <property type="project" value="InterPro"/>
</dbReference>
<dbReference type="InterPro" id="IPR029753">
    <property type="entry name" value="D-isomer_DH_CS"/>
</dbReference>
<comment type="similarity">
    <text evidence="1 4">Belongs to the D-isomer specific 2-hydroxyacid dehydrogenase family.</text>
</comment>
<dbReference type="PANTHER" id="PTHR43761:SF1">
    <property type="entry name" value="D-ISOMER SPECIFIC 2-HYDROXYACID DEHYDROGENASE CATALYTIC DOMAIN-CONTAINING PROTEIN-RELATED"/>
    <property type="match status" value="1"/>
</dbReference>
<dbReference type="SUPFAM" id="SSF52283">
    <property type="entry name" value="Formate/glycerate dehydrogenase catalytic domain-like"/>
    <property type="match status" value="1"/>
</dbReference>
<dbReference type="Proteomes" id="UP000315440">
    <property type="component" value="Unassembled WGS sequence"/>
</dbReference>
<dbReference type="OrthoDB" id="277029at2"/>
<protein>
    <submittedName>
        <fullName evidence="7">Glycerate dehydrogenase</fullName>
        <ecNumber evidence="7">1.1.1.29</ecNumber>
    </submittedName>
</protein>
<dbReference type="InterPro" id="IPR050418">
    <property type="entry name" value="D-iso_2-hydroxyacid_DH_PdxB"/>
</dbReference>
<reference evidence="7 8" key="1">
    <citation type="submission" date="2019-02" db="EMBL/GenBank/DDBJ databases">
        <title>Deep-cultivation of Planctomycetes and their phenomic and genomic characterization uncovers novel biology.</title>
        <authorList>
            <person name="Wiegand S."/>
            <person name="Jogler M."/>
            <person name="Boedeker C."/>
            <person name="Pinto D."/>
            <person name="Vollmers J."/>
            <person name="Rivas-Marin E."/>
            <person name="Kohn T."/>
            <person name="Peeters S.H."/>
            <person name="Heuer A."/>
            <person name="Rast P."/>
            <person name="Oberbeckmann S."/>
            <person name="Bunk B."/>
            <person name="Jeske O."/>
            <person name="Meyerdierks A."/>
            <person name="Storesund J.E."/>
            <person name="Kallscheuer N."/>
            <person name="Luecker S."/>
            <person name="Lage O.M."/>
            <person name="Pohl T."/>
            <person name="Merkel B.J."/>
            <person name="Hornburger P."/>
            <person name="Mueller R.-W."/>
            <person name="Bruemmer F."/>
            <person name="Labrenz M."/>
            <person name="Spormann A.M."/>
            <person name="Op Den Camp H."/>
            <person name="Overmann J."/>
            <person name="Amann R."/>
            <person name="Jetten M.S.M."/>
            <person name="Mascher T."/>
            <person name="Medema M.H."/>
            <person name="Devos D.P."/>
            <person name="Kaster A.-K."/>
            <person name="Ovreas L."/>
            <person name="Rohde M."/>
            <person name="Galperin M.Y."/>
            <person name="Jogler C."/>
        </authorList>
    </citation>
    <scope>NUCLEOTIDE SEQUENCE [LARGE SCALE GENOMIC DNA]</scope>
    <source>
        <strain evidence="7 8">Mal64</strain>
    </source>
</reference>
<keyword evidence="2 4" id="KW-0560">Oxidoreductase</keyword>
<dbReference type="CDD" id="cd05299">
    <property type="entry name" value="CtBP_dh"/>
    <property type="match status" value="1"/>
</dbReference>
<organism evidence="7 8">
    <name type="scientific">Pseudobythopirellula maris</name>
    <dbReference type="NCBI Taxonomy" id="2527991"/>
    <lineage>
        <taxon>Bacteria</taxon>
        <taxon>Pseudomonadati</taxon>
        <taxon>Planctomycetota</taxon>
        <taxon>Planctomycetia</taxon>
        <taxon>Pirellulales</taxon>
        <taxon>Lacipirellulaceae</taxon>
        <taxon>Pseudobythopirellula</taxon>
    </lineage>
</organism>
<evidence type="ECO:0000256" key="4">
    <source>
        <dbReference type="RuleBase" id="RU003719"/>
    </source>
</evidence>
<dbReference type="InterPro" id="IPR036291">
    <property type="entry name" value="NAD(P)-bd_dom_sf"/>
</dbReference>
<sequence>MPNAFYTDYPWPDIELERKILAEAGCELRTASDNREETLAREVGDADVVLTCWAPVTARVIDAAKNCRHIARTGIGLDNIDVEHATERGVLVTNVPDYCYREVAEHTLALVLTMARKIAESHWATKRGEYDLSSHLPIERVEGKTLGLVGLGRIGKSLAAKAAALGMRVVGTNRSREAPDGVEWLPLEKLLAESDHVALCAPLTDETHHMMRRETFEQMKPTAFLINTARGGLVDHDALAAALDAGNLAGAALDVQDVEPPDLGRAPYNDPRVVVTPHTAFCSTEAIHELRTRVARQAADFLQGKQPECRVNDPK</sequence>
<dbReference type="PROSITE" id="PS00671">
    <property type="entry name" value="D_2_HYDROXYACID_DH_3"/>
    <property type="match status" value="1"/>
</dbReference>
<comment type="caution">
    <text evidence="7">The sequence shown here is derived from an EMBL/GenBank/DDBJ whole genome shotgun (WGS) entry which is preliminary data.</text>
</comment>
<dbReference type="SUPFAM" id="SSF51735">
    <property type="entry name" value="NAD(P)-binding Rossmann-fold domains"/>
    <property type="match status" value="1"/>
</dbReference>